<name>A0A1H3CZY4_9RHOB</name>
<gene>
    <name evidence="1" type="ORF">SAMN05444276_11047</name>
</gene>
<dbReference type="EMBL" id="FNNA01000010">
    <property type="protein sequence ID" value="SDX59711.1"/>
    <property type="molecule type" value="Genomic_DNA"/>
</dbReference>
<keyword evidence="2" id="KW-1185">Reference proteome</keyword>
<evidence type="ECO:0000313" key="1">
    <source>
        <dbReference type="EMBL" id="SDX59711.1"/>
    </source>
</evidence>
<accession>A0A1H3CZY4</accession>
<protein>
    <submittedName>
        <fullName evidence="1">Uncharacterized protein</fullName>
    </submittedName>
</protein>
<organism evidence="1 2">
    <name type="scientific">Paracoccus sanguinis</name>
    <dbReference type="NCBI Taxonomy" id="1545044"/>
    <lineage>
        <taxon>Bacteria</taxon>
        <taxon>Pseudomonadati</taxon>
        <taxon>Pseudomonadota</taxon>
        <taxon>Alphaproteobacteria</taxon>
        <taxon>Rhodobacterales</taxon>
        <taxon>Paracoccaceae</taxon>
        <taxon>Paracoccus</taxon>
    </lineage>
</organism>
<dbReference type="AlphaFoldDB" id="A0A1H3CZY4"/>
<reference evidence="2" key="1">
    <citation type="submission" date="2016-10" db="EMBL/GenBank/DDBJ databases">
        <authorList>
            <person name="Varghese N."/>
            <person name="Submissions S."/>
        </authorList>
    </citation>
    <scope>NUCLEOTIDE SEQUENCE [LARGE SCALE GENOMIC DNA]</scope>
    <source>
        <strain evidence="2">DSM 29303</strain>
    </source>
</reference>
<sequence>MLEPTADLCETLMELPHTAGLMELALIRRELGEVDDESPDTYSGPRSSMKLAQARHHHNPWPIIEAIRAPSWEIVEAAAGLGISVKGWVEGSTEVVERARFLFPDFSPLKVGLVVLSAGLVCARTEFEVKAVVGRAIPGLSPSGPGSTIDGFWPEGVSAAREHMLSLLRLEAPEMQLLGAAAPGRVAPALSGS</sequence>
<dbReference type="Proteomes" id="UP000182944">
    <property type="component" value="Unassembled WGS sequence"/>
</dbReference>
<dbReference type="RefSeq" id="WP_036733487.1">
    <property type="nucleotide sequence ID" value="NZ_FNNA01000010.1"/>
</dbReference>
<evidence type="ECO:0000313" key="2">
    <source>
        <dbReference type="Proteomes" id="UP000182944"/>
    </source>
</evidence>
<proteinExistence type="predicted"/>